<keyword evidence="1" id="KW-0408">Iron</keyword>
<dbReference type="InterPro" id="IPR009050">
    <property type="entry name" value="Globin-like_sf"/>
</dbReference>
<feature type="domain" description="Globin" evidence="3">
    <location>
        <begin position="1"/>
        <end position="134"/>
    </location>
</feature>
<proteinExistence type="inferred from homology"/>
<comment type="similarity">
    <text evidence="1">Belongs to the globin family.</text>
</comment>
<reference evidence="4 5" key="1">
    <citation type="journal article" date="2018" name="ACS Chem. Biol.">
        <title>Ketoreductase domain dysfunction expands chemodiversity: malyngamide biosynthesis in the cyanobacterium Okeania hirsuta.</title>
        <authorList>
            <person name="Moss N.A."/>
            <person name="Leao T."/>
            <person name="Rankin M."/>
            <person name="McCullough T.M."/>
            <person name="Qu P."/>
            <person name="Korobeynikov A."/>
            <person name="Smith J.L."/>
            <person name="Gerwick L."/>
            <person name="Gerwick W.H."/>
        </authorList>
    </citation>
    <scope>NUCLEOTIDE SEQUENCE [LARGE SCALE GENOMIC DNA]</scope>
    <source>
        <strain evidence="4 5">PAB10Feb10-1</strain>
    </source>
</reference>
<evidence type="ECO:0000256" key="1">
    <source>
        <dbReference type="RuleBase" id="RU000356"/>
    </source>
</evidence>
<keyword evidence="1" id="KW-0561">Oxygen transport</keyword>
<dbReference type="GO" id="GO:0071949">
    <property type="term" value="F:FAD binding"/>
    <property type="evidence" value="ECO:0007669"/>
    <property type="project" value="TreeGrafter"/>
</dbReference>
<dbReference type="GO" id="GO:0019825">
    <property type="term" value="F:oxygen binding"/>
    <property type="evidence" value="ECO:0007669"/>
    <property type="project" value="InterPro"/>
</dbReference>
<protein>
    <submittedName>
        <fullName evidence="4">Globin</fullName>
    </submittedName>
</protein>
<feature type="domain" description="Globin" evidence="3">
    <location>
        <begin position="179"/>
        <end position="314"/>
    </location>
</feature>
<sequence length="340" mass="38767">MQSKIEIIEQSFDKIKLYTNEFAASFYENLFAEYPETKPLFANTDIQQQQKKLLDALILVVENLRHPEILKEVVQALGSRHINYGVLRQHYPLVVKALLKTLKQYLGEYWTPEVKAAWIYADGGMAKLMLQGANYPSETERSPTTNTTETETKTQENPEIKNTATEVQAIATQPPPPQSTPTSPIELIETSFEKIKPRGAEFVASFYENLFAAYPEAKPLFANTDIQQQEKKLLNSLVLVVESLRHPEVLAQVLRALGARHINYGTLPQHYPLVGEALLKTLEQYLQQDWNSEVKNAWVFAYEQIVQLMFEGAGYSPETSNTEVETTSPPKIKIIYRKHH</sequence>
<dbReference type="GO" id="GO:0005344">
    <property type="term" value="F:oxygen carrier activity"/>
    <property type="evidence" value="ECO:0007669"/>
    <property type="project" value="UniProtKB-KW"/>
</dbReference>
<keyword evidence="1" id="KW-0479">Metal-binding</keyword>
<keyword evidence="5" id="KW-1185">Reference proteome</keyword>
<dbReference type="PANTHER" id="PTHR43396">
    <property type="entry name" value="FLAVOHEMOPROTEIN"/>
    <property type="match status" value="1"/>
</dbReference>
<evidence type="ECO:0000256" key="2">
    <source>
        <dbReference type="SAM" id="MobiDB-lite"/>
    </source>
</evidence>
<evidence type="ECO:0000313" key="5">
    <source>
        <dbReference type="Proteomes" id="UP000269154"/>
    </source>
</evidence>
<dbReference type="InterPro" id="IPR012292">
    <property type="entry name" value="Globin/Proto"/>
</dbReference>
<comment type="caution">
    <text evidence="4">The sequence shown here is derived from an EMBL/GenBank/DDBJ whole genome shotgun (WGS) entry which is preliminary data.</text>
</comment>
<dbReference type="PANTHER" id="PTHR43396:SF6">
    <property type="entry name" value="ABL201WP"/>
    <property type="match status" value="1"/>
</dbReference>
<dbReference type="GO" id="GO:0046210">
    <property type="term" value="P:nitric oxide catabolic process"/>
    <property type="evidence" value="ECO:0007669"/>
    <property type="project" value="TreeGrafter"/>
</dbReference>
<evidence type="ECO:0000313" key="4">
    <source>
        <dbReference type="EMBL" id="RQH47541.1"/>
    </source>
</evidence>
<accession>A0A3N6RL71</accession>
<dbReference type="GO" id="GO:0020037">
    <property type="term" value="F:heme binding"/>
    <property type="evidence" value="ECO:0007669"/>
    <property type="project" value="InterPro"/>
</dbReference>
<name>A0A3N6RL71_9CYAN</name>
<dbReference type="EMBL" id="RCBY01000034">
    <property type="protein sequence ID" value="RQH47541.1"/>
    <property type="molecule type" value="Genomic_DNA"/>
</dbReference>
<dbReference type="RefSeq" id="WP_124145965.1">
    <property type="nucleotide sequence ID" value="NZ_CAWOKI010000130.1"/>
</dbReference>
<dbReference type="InterPro" id="IPR000971">
    <property type="entry name" value="Globin"/>
</dbReference>
<dbReference type="SUPFAM" id="SSF46458">
    <property type="entry name" value="Globin-like"/>
    <property type="match status" value="2"/>
</dbReference>
<dbReference type="GO" id="GO:0071500">
    <property type="term" value="P:cellular response to nitrosative stress"/>
    <property type="evidence" value="ECO:0007669"/>
    <property type="project" value="TreeGrafter"/>
</dbReference>
<dbReference type="AlphaFoldDB" id="A0A3N6RL71"/>
<feature type="region of interest" description="Disordered" evidence="2">
    <location>
        <begin position="135"/>
        <end position="157"/>
    </location>
</feature>
<dbReference type="CDD" id="cd12131">
    <property type="entry name" value="HGbI-like"/>
    <property type="match status" value="2"/>
</dbReference>
<dbReference type="OrthoDB" id="315417at2"/>
<dbReference type="GO" id="GO:0008941">
    <property type="term" value="F:nitric oxide dioxygenase NAD(P)H activity"/>
    <property type="evidence" value="ECO:0007669"/>
    <property type="project" value="TreeGrafter"/>
</dbReference>
<evidence type="ECO:0000259" key="3">
    <source>
        <dbReference type="PROSITE" id="PS01033"/>
    </source>
</evidence>
<organism evidence="4 5">
    <name type="scientific">Okeania hirsuta</name>
    <dbReference type="NCBI Taxonomy" id="1458930"/>
    <lineage>
        <taxon>Bacteria</taxon>
        <taxon>Bacillati</taxon>
        <taxon>Cyanobacteriota</taxon>
        <taxon>Cyanophyceae</taxon>
        <taxon>Oscillatoriophycideae</taxon>
        <taxon>Oscillatoriales</taxon>
        <taxon>Microcoleaceae</taxon>
        <taxon>Okeania</taxon>
    </lineage>
</organism>
<gene>
    <name evidence="4" type="ORF">D5R40_08560</name>
</gene>
<keyword evidence="1" id="KW-0813">Transport</keyword>
<dbReference type="Gene3D" id="1.10.490.10">
    <property type="entry name" value="Globins"/>
    <property type="match status" value="2"/>
</dbReference>
<keyword evidence="1" id="KW-0349">Heme</keyword>
<dbReference type="Pfam" id="PF00042">
    <property type="entry name" value="Globin"/>
    <property type="match status" value="2"/>
</dbReference>
<dbReference type="PROSITE" id="PS01033">
    <property type="entry name" value="GLOBIN"/>
    <property type="match status" value="2"/>
</dbReference>
<dbReference type="Proteomes" id="UP000269154">
    <property type="component" value="Unassembled WGS sequence"/>
</dbReference>